<dbReference type="CDD" id="cd05403">
    <property type="entry name" value="NT_KNTase_like"/>
    <property type="match status" value="1"/>
</dbReference>
<keyword evidence="4" id="KW-0548">Nucleotidyltransferase</keyword>
<dbReference type="InterPro" id="IPR043519">
    <property type="entry name" value="NT_sf"/>
</dbReference>
<keyword evidence="8" id="KW-0460">Magnesium</keyword>
<evidence type="ECO:0000256" key="7">
    <source>
        <dbReference type="ARBA" id="ARBA00022840"/>
    </source>
</evidence>
<dbReference type="Gene3D" id="3.30.460.10">
    <property type="entry name" value="Beta Polymerase, domain 2"/>
    <property type="match status" value="1"/>
</dbReference>
<evidence type="ECO:0000256" key="8">
    <source>
        <dbReference type="ARBA" id="ARBA00022842"/>
    </source>
</evidence>
<comment type="caution">
    <text evidence="11">The sequence shown here is derived from an EMBL/GenBank/DDBJ whole genome shotgun (WGS) entry which is preliminary data.</text>
</comment>
<evidence type="ECO:0000256" key="9">
    <source>
        <dbReference type="ARBA" id="ARBA00038276"/>
    </source>
</evidence>
<dbReference type="InterPro" id="IPR052038">
    <property type="entry name" value="Type-VII_TA_antitoxin"/>
</dbReference>
<evidence type="ECO:0000256" key="5">
    <source>
        <dbReference type="ARBA" id="ARBA00022723"/>
    </source>
</evidence>
<dbReference type="PANTHER" id="PTHR33571:SF12">
    <property type="entry name" value="BSL3053 PROTEIN"/>
    <property type="match status" value="1"/>
</dbReference>
<dbReference type="GO" id="GO:0005524">
    <property type="term" value="F:ATP binding"/>
    <property type="evidence" value="ECO:0007669"/>
    <property type="project" value="UniProtKB-KW"/>
</dbReference>
<feature type="domain" description="Polymerase nucleotidyl transferase" evidence="10">
    <location>
        <begin position="31"/>
        <end position="111"/>
    </location>
</feature>
<evidence type="ECO:0000256" key="3">
    <source>
        <dbReference type="ARBA" id="ARBA00022679"/>
    </source>
</evidence>
<keyword evidence="2" id="KW-1277">Toxin-antitoxin system</keyword>
<dbReference type="Pfam" id="PF01909">
    <property type="entry name" value="NTP_transf_2"/>
    <property type="match status" value="1"/>
</dbReference>
<evidence type="ECO:0000313" key="12">
    <source>
        <dbReference type="Proteomes" id="UP000298860"/>
    </source>
</evidence>
<accession>A0A4D4J395</accession>
<organism evidence="11 12">
    <name type="scientific">Gandjariella thermophila</name>
    <dbReference type="NCBI Taxonomy" id="1931992"/>
    <lineage>
        <taxon>Bacteria</taxon>
        <taxon>Bacillati</taxon>
        <taxon>Actinomycetota</taxon>
        <taxon>Actinomycetes</taxon>
        <taxon>Pseudonocardiales</taxon>
        <taxon>Pseudonocardiaceae</taxon>
        <taxon>Gandjariella</taxon>
    </lineage>
</organism>
<dbReference type="GO" id="GO:0046872">
    <property type="term" value="F:metal ion binding"/>
    <property type="evidence" value="ECO:0007669"/>
    <property type="project" value="UniProtKB-KW"/>
</dbReference>
<evidence type="ECO:0000256" key="2">
    <source>
        <dbReference type="ARBA" id="ARBA00022649"/>
    </source>
</evidence>
<reference evidence="12" key="1">
    <citation type="submission" date="2019-04" db="EMBL/GenBank/DDBJ databases">
        <title>Draft genome sequence of Pseudonocardiaceae bacterium SL3-2-4.</title>
        <authorList>
            <person name="Ningsih F."/>
            <person name="Yokota A."/>
            <person name="Sakai Y."/>
            <person name="Nanatani K."/>
            <person name="Yabe S."/>
            <person name="Oetari A."/>
            <person name="Sjamsuridzal W."/>
        </authorList>
    </citation>
    <scope>NUCLEOTIDE SEQUENCE [LARGE SCALE GENOMIC DNA]</scope>
    <source>
        <strain evidence="12">SL3-2-4</strain>
    </source>
</reference>
<evidence type="ECO:0000259" key="10">
    <source>
        <dbReference type="Pfam" id="PF01909"/>
    </source>
</evidence>
<gene>
    <name evidence="11" type="ORF">GTS_07320</name>
</gene>
<sequence length="121" mass="13234">MSHATDLPRSGTIDLGGGDVHELIARKRPQIEALCRGLGIRRLDLFGSALGNSFDPASSDVDVLVEFDVGPGFDYFGTYFSLKEGLEEILGRPVDVVSATSIQNPYFRDQVIRTKENLYAA</sequence>
<evidence type="ECO:0000313" key="11">
    <source>
        <dbReference type="EMBL" id="GDY29099.1"/>
    </source>
</evidence>
<dbReference type="PANTHER" id="PTHR33571">
    <property type="entry name" value="SSL8005 PROTEIN"/>
    <property type="match status" value="1"/>
</dbReference>
<evidence type="ECO:0000256" key="1">
    <source>
        <dbReference type="ARBA" id="ARBA00001946"/>
    </source>
</evidence>
<name>A0A4D4J395_9PSEU</name>
<protein>
    <recommendedName>
        <fullName evidence="10">Polymerase nucleotidyl transferase domain-containing protein</fullName>
    </recommendedName>
</protein>
<dbReference type="GO" id="GO:0016779">
    <property type="term" value="F:nucleotidyltransferase activity"/>
    <property type="evidence" value="ECO:0007669"/>
    <property type="project" value="UniProtKB-KW"/>
</dbReference>
<dbReference type="AlphaFoldDB" id="A0A4D4J395"/>
<keyword evidence="3" id="KW-0808">Transferase</keyword>
<dbReference type="SUPFAM" id="SSF81301">
    <property type="entry name" value="Nucleotidyltransferase"/>
    <property type="match status" value="1"/>
</dbReference>
<keyword evidence="5" id="KW-0479">Metal-binding</keyword>
<keyword evidence="6" id="KW-0547">Nucleotide-binding</keyword>
<comment type="cofactor">
    <cofactor evidence="1">
        <name>Mg(2+)</name>
        <dbReference type="ChEBI" id="CHEBI:18420"/>
    </cofactor>
</comment>
<dbReference type="InterPro" id="IPR002934">
    <property type="entry name" value="Polymerase_NTP_transf_dom"/>
</dbReference>
<dbReference type="Proteomes" id="UP000298860">
    <property type="component" value="Unassembled WGS sequence"/>
</dbReference>
<evidence type="ECO:0000256" key="6">
    <source>
        <dbReference type="ARBA" id="ARBA00022741"/>
    </source>
</evidence>
<keyword evidence="12" id="KW-1185">Reference proteome</keyword>
<evidence type="ECO:0000256" key="4">
    <source>
        <dbReference type="ARBA" id="ARBA00022695"/>
    </source>
</evidence>
<dbReference type="EMBL" id="BJFL01000002">
    <property type="protein sequence ID" value="GDY29099.1"/>
    <property type="molecule type" value="Genomic_DNA"/>
</dbReference>
<comment type="similarity">
    <text evidence="9">Belongs to the MntA antitoxin family.</text>
</comment>
<keyword evidence="7" id="KW-0067">ATP-binding</keyword>
<proteinExistence type="inferred from homology"/>